<dbReference type="FunFam" id="3.40.605.10:FF:000026">
    <property type="entry name" value="Aldehyde dehydrogenase, putative"/>
    <property type="match status" value="1"/>
</dbReference>
<dbReference type="InterPro" id="IPR029510">
    <property type="entry name" value="Ald_DH_CS_GLU"/>
</dbReference>
<evidence type="ECO:0000313" key="7">
    <source>
        <dbReference type="EMBL" id="SDG41138.1"/>
    </source>
</evidence>
<name>A0A1G7U148_9RHOB</name>
<evidence type="ECO:0000256" key="5">
    <source>
        <dbReference type="RuleBase" id="RU003345"/>
    </source>
</evidence>
<feature type="domain" description="Aldehyde dehydrogenase" evidence="6">
    <location>
        <begin position="38"/>
        <end position="497"/>
    </location>
</feature>
<dbReference type="Gene3D" id="3.40.605.10">
    <property type="entry name" value="Aldehyde Dehydrogenase, Chain A, domain 1"/>
    <property type="match status" value="1"/>
</dbReference>
<dbReference type="InterPro" id="IPR015590">
    <property type="entry name" value="Aldehyde_DH_dom"/>
</dbReference>
<protein>
    <submittedName>
        <fullName evidence="7">Phenylacetaldehyde dehydrogenase</fullName>
    </submittedName>
</protein>
<evidence type="ECO:0000256" key="4">
    <source>
        <dbReference type="PROSITE-ProRule" id="PRU10007"/>
    </source>
</evidence>
<comment type="similarity">
    <text evidence="1 5">Belongs to the aldehyde dehydrogenase family.</text>
</comment>
<keyword evidence="2 5" id="KW-0560">Oxidoreductase</keyword>
<dbReference type="Gene3D" id="3.40.309.10">
    <property type="entry name" value="Aldehyde Dehydrogenase, Chain A, domain 2"/>
    <property type="match status" value="1"/>
</dbReference>
<evidence type="ECO:0000256" key="2">
    <source>
        <dbReference type="ARBA" id="ARBA00023002"/>
    </source>
</evidence>
<sequence>MKIAVPDSAVEAILPAVADFLSAPKMVVGGQSCEALSGKTFAVYDPATGGEIAQVPAGGVEDVNAAVAAARAAFEGPWSNMSAMARQSLMFKLADLIEENGEELAQIETLENGKNVMISRLIEVQSSAEYIRYMAGWATKIYGQTFDVSIAIPEGTKYQAQTRKEAVGVVAAVTPWNFPLNMAVWKIAPALAAGCTVVLKPAEETPLTSMYLAKLCLEAGFPEGTVNVITGTGADVGAPLVAHDGVDKVTFTGSTATGKLIGIQAMKDMKPVTLELGGKAPMVMFDDMDLDLLGPAIGIGTMFNSGQTCTSGTRLYIQKGIYEKALDIIAAIAGSLPIGSGMNPGNMINPLVSAKHQAHVKACISKAIEQGAKPILNGAAPNEGYYVAPQIFTETTQDMAIMQQEVFGPVISVTPFDDANEAMTMANDTIYGLGASIWTTDVNKVMRYVPKLKAGTVWVNAHNIPDQNMPFGGFKQSGVGREHGAGALENYLETKSVCVAYPA</sequence>
<dbReference type="AlphaFoldDB" id="A0A1G7U148"/>
<dbReference type="GO" id="GO:0016620">
    <property type="term" value="F:oxidoreductase activity, acting on the aldehyde or oxo group of donors, NAD or NADP as acceptor"/>
    <property type="evidence" value="ECO:0007669"/>
    <property type="project" value="InterPro"/>
</dbReference>
<evidence type="ECO:0000259" key="6">
    <source>
        <dbReference type="Pfam" id="PF00171"/>
    </source>
</evidence>
<evidence type="ECO:0000256" key="1">
    <source>
        <dbReference type="ARBA" id="ARBA00009986"/>
    </source>
</evidence>
<reference evidence="7 8" key="1">
    <citation type="submission" date="2016-10" db="EMBL/GenBank/DDBJ databases">
        <authorList>
            <person name="de Groot N.N."/>
        </authorList>
    </citation>
    <scope>NUCLEOTIDE SEQUENCE [LARGE SCALE GENOMIC DNA]</scope>
    <source>
        <strain evidence="7 8">DSM 27375</strain>
    </source>
</reference>
<dbReference type="FunFam" id="3.40.605.10:FF:000007">
    <property type="entry name" value="NAD/NADP-dependent betaine aldehyde dehydrogenase"/>
    <property type="match status" value="1"/>
</dbReference>
<proteinExistence type="inferred from homology"/>
<dbReference type="InterPro" id="IPR016162">
    <property type="entry name" value="Ald_DH_N"/>
</dbReference>
<dbReference type="PROSITE" id="PS00687">
    <property type="entry name" value="ALDEHYDE_DEHYDR_GLU"/>
    <property type="match status" value="1"/>
</dbReference>
<dbReference type="FunFam" id="3.40.309.10:FF:000009">
    <property type="entry name" value="Aldehyde dehydrogenase A"/>
    <property type="match status" value="1"/>
</dbReference>
<dbReference type="Proteomes" id="UP000182284">
    <property type="component" value="Unassembled WGS sequence"/>
</dbReference>
<evidence type="ECO:0000313" key="8">
    <source>
        <dbReference type="Proteomes" id="UP000182284"/>
    </source>
</evidence>
<dbReference type="RefSeq" id="WP_074647293.1">
    <property type="nucleotide sequence ID" value="NZ_FNBL01000019.1"/>
</dbReference>
<accession>A0A1G7U148</accession>
<dbReference type="OrthoDB" id="9812625at2"/>
<feature type="active site" evidence="4">
    <location>
        <position position="275"/>
    </location>
</feature>
<dbReference type="PANTHER" id="PTHR11699">
    <property type="entry name" value="ALDEHYDE DEHYDROGENASE-RELATED"/>
    <property type="match status" value="1"/>
</dbReference>
<keyword evidence="3" id="KW-0558">Oxidation</keyword>
<gene>
    <name evidence="7" type="ORF">SAMN04488117_11944</name>
</gene>
<evidence type="ECO:0000256" key="3">
    <source>
        <dbReference type="ARBA" id="ARBA00023097"/>
    </source>
</evidence>
<dbReference type="InterPro" id="IPR016163">
    <property type="entry name" value="Ald_DH_C"/>
</dbReference>
<dbReference type="Pfam" id="PF00171">
    <property type="entry name" value="Aldedh"/>
    <property type="match status" value="1"/>
</dbReference>
<organism evidence="7 8">
    <name type="scientific">Celeribacter baekdonensis</name>
    <dbReference type="NCBI Taxonomy" id="875171"/>
    <lineage>
        <taxon>Bacteria</taxon>
        <taxon>Pseudomonadati</taxon>
        <taxon>Pseudomonadota</taxon>
        <taxon>Alphaproteobacteria</taxon>
        <taxon>Rhodobacterales</taxon>
        <taxon>Roseobacteraceae</taxon>
        <taxon>Celeribacter</taxon>
    </lineage>
</organism>
<dbReference type="InterPro" id="IPR016161">
    <property type="entry name" value="Ald_DH/histidinol_DH"/>
</dbReference>
<dbReference type="EMBL" id="FNBL01000019">
    <property type="protein sequence ID" value="SDG41138.1"/>
    <property type="molecule type" value="Genomic_DNA"/>
</dbReference>
<dbReference type="SUPFAM" id="SSF53720">
    <property type="entry name" value="ALDH-like"/>
    <property type="match status" value="1"/>
</dbReference>